<gene>
    <name evidence="3" type="ORF">ACFFGN_34050</name>
</gene>
<dbReference type="Pfam" id="PF13561">
    <property type="entry name" value="adh_short_C2"/>
    <property type="match status" value="1"/>
</dbReference>
<organism evidence="3 4">
    <name type="scientific">Kribbella deserti</name>
    <dbReference type="NCBI Taxonomy" id="1926257"/>
    <lineage>
        <taxon>Bacteria</taxon>
        <taxon>Bacillati</taxon>
        <taxon>Actinomycetota</taxon>
        <taxon>Actinomycetes</taxon>
        <taxon>Propionibacteriales</taxon>
        <taxon>Kribbellaceae</taxon>
        <taxon>Kribbella</taxon>
    </lineage>
</organism>
<dbReference type="PRINTS" id="PR00080">
    <property type="entry name" value="SDRFAMILY"/>
</dbReference>
<evidence type="ECO:0000313" key="3">
    <source>
        <dbReference type="EMBL" id="MFC0629138.1"/>
    </source>
</evidence>
<dbReference type="InterPro" id="IPR051122">
    <property type="entry name" value="SDR_DHRS6-like"/>
</dbReference>
<protein>
    <submittedName>
        <fullName evidence="3">SDR family NAD(P)-dependent oxidoreductase</fullName>
        <ecNumber evidence="3">1.1.1.-</ecNumber>
    </submittedName>
</protein>
<reference evidence="3 4" key="1">
    <citation type="submission" date="2024-09" db="EMBL/GenBank/DDBJ databases">
        <authorList>
            <person name="Sun Q."/>
            <person name="Mori K."/>
        </authorList>
    </citation>
    <scope>NUCLEOTIDE SEQUENCE [LARGE SCALE GENOMIC DNA]</scope>
    <source>
        <strain evidence="3 4">CGMCC 1.15906</strain>
    </source>
</reference>
<dbReference type="InterPro" id="IPR002347">
    <property type="entry name" value="SDR_fam"/>
</dbReference>
<sequence length="256" mass="26539">MTARTVLVTGGSSGIGAAAVRRFAAAGDEVWFTYRSGKDRAARLVDEVGGQAFAFDQGAPESHQALLAELPGPVDVLVNNAGLGSKTVEAYAPGDPRAQDLALLQVDAAGPLWITQDLLPGMLAQGRGTVIFVASVGGGISQFPGFRHADGMAKAAVAYLTRHLAAEHTHTPIDVFGICPGAVETPMFTASTLEGLTAEDRTQLEQRLPKGRLIQAAEIAEVLWWLSTPAARVLHGAVLDASMGLGVHPGLLTGGS</sequence>
<evidence type="ECO:0000313" key="4">
    <source>
        <dbReference type="Proteomes" id="UP001589890"/>
    </source>
</evidence>
<proteinExistence type="inferred from homology"/>
<dbReference type="Gene3D" id="3.40.50.720">
    <property type="entry name" value="NAD(P)-binding Rossmann-like Domain"/>
    <property type="match status" value="1"/>
</dbReference>
<dbReference type="GO" id="GO:0016491">
    <property type="term" value="F:oxidoreductase activity"/>
    <property type="evidence" value="ECO:0007669"/>
    <property type="project" value="UniProtKB-KW"/>
</dbReference>
<dbReference type="PRINTS" id="PR00081">
    <property type="entry name" value="GDHRDH"/>
</dbReference>
<keyword evidence="2 3" id="KW-0560">Oxidoreductase</keyword>
<dbReference type="PANTHER" id="PTHR43477:SF1">
    <property type="entry name" value="DIHYDROANTICAPSIN 7-DEHYDROGENASE"/>
    <property type="match status" value="1"/>
</dbReference>
<dbReference type="EMBL" id="JBHLTC010000041">
    <property type="protein sequence ID" value="MFC0629138.1"/>
    <property type="molecule type" value="Genomic_DNA"/>
</dbReference>
<dbReference type="PANTHER" id="PTHR43477">
    <property type="entry name" value="DIHYDROANTICAPSIN 7-DEHYDROGENASE"/>
    <property type="match status" value="1"/>
</dbReference>
<dbReference type="RefSeq" id="WP_380056682.1">
    <property type="nucleotide sequence ID" value="NZ_JBHLTC010000041.1"/>
</dbReference>
<comment type="similarity">
    <text evidence="1">Belongs to the short-chain dehydrogenases/reductases (SDR) family.</text>
</comment>
<dbReference type="EC" id="1.1.1.-" evidence="3"/>
<name>A0ABV6QWW4_9ACTN</name>
<dbReference type="SUPFAM" id="SSF51735">
    <property type="entry name" value="NAD(P)-binding Rossmann-fold domains"/>
    <property type="match status" value="1"/>
</dbReference>
<evidence type="ECO:0000256" key="1">
    <source>
        <dbReference type="ARBA" id="ARBA00006484"/>
    </source>
</evidence>
<comment type="caution">
    <text evidence="3">The sequence shown here is derived from an EMBL/GenBank/DDBJ whole genome shotgun (WGS) entry which is preliminary data.</text>
</comment>
<keyword evidence="4" id="KW-1185">Reference proteome</keyword>
<dbReference type="Proteomes" id="UP001589890">
    <property type="component" value="Unassembled WGS sequence"/>
</dbReference>
<dbReference type="InterPro" id="IPR036291">
    <property type="entry name" value="NAD(P)-bd_dom_sf"/>
</dbReference>
<evidence type="ECO:0000256" key="2">
    <source>
        <dbReference type="ARBA" id="ARBA00023002"/>
    </source>
</evidence>
<accession>A0ABV6QWW4</accession>